<gene>
    <name evidence="1" type="ORF">HYG86_04695</name>
</gene>
<name>A0A7G9W606_ALKCA</name>
<dbReference type="Proteomes" id="UP000516160">
    <property type="component" value="Chromosome"/>
</dbReference>
<sequence length="202" mass="23024">MKKIKAIQTEYKGYLFRSRLEARWAVFFDFCGIDYEYEPEGYDLGNGLTYLPDFLLHGVDGRSGGDLYVEVKGQMTDADADKINRFYELGKDDPDTYGKSQTAILVVGNIPSGADIDDILWSIENEAYNDNGNWPNKYNFNTIDGDYFAAYPGINHKGKFELFGDDSNYLCDMDSRATEKAYRAARQARFEHGERPRTKGGY</sequence>
<protein>
    <submittedName>
        <fullName evidence="1">Uncharacterized protein</fullName>
    </submittedName>
</protein>
<reference evidence="1 2" key="1">
    <citation type="submission" date="2020-07" db="EMBL/GenBank/DDBJ databases">
        <title>Alkalicella. sp. LB2 genome.</title>
        <authorList>
            <person name="Postec A."/>
            <person name="Quemeneur M."/>
        </authorList>
    </citation>
    <scope>NUCLEOTIDE SEQUENCE [LARGE SCALE GENOMIC DNA]</scope>
    <source>
        <strain evidence="1 2">LB2</strain>
    </source>
</reference>
<accession>A0A7G9W606</accession>
<organism evidence="1 2">
    <name type="scientific">Alkalicella caledoniensis</name>
    <dbReference type="NCBI Taxonomy" id="2731377"/>
    <lineage>
        <taxon>Bacteria</taxon>
        <taxon>Bacillati</taxon>
        <taxon>Bacillota</taxon>
        <taxon>Clostridia</taxon>
        <taxon>Eubacteriales</taxon>
        <taxon>Proteinivoracaceae</taxon>
        <taxon>Alkalicella</taxon>
    </lineage>
</organism>
<keyword evidence="2" id="KW-1185">Reference proteome</keyword>
<dbReference type="Gene3D" id="3.40.91.30">
    <property type="match status" value="1"/>
</dbReference>
<dbReference type="KEGG" id="acae:HYG86_04695"/>
<dbReference type="RefSeq" id="WP_213167780.1">
    <property type="nucleotide sequence ID" value="NZ_CP058559.1"/>
</dbReference>
<evidence type="ECO:0000313" key="2">
    <source>
        <dbReference type="Proteomes" id="UP000516160"/>
    </source>
</evidence>
<evidence type="ECO:0000313" key="1">
    <source>
        <dbReference type="EMBL" id="QNO14118.1"/>
    </source>
</evidence>
<proteinExistence type="predicted"/>
<dbReference type="AlphaFoldDB" id="A0A7G9W606"/>
<dbReference type="EMBL" id="CP058559">
    <property type="protein sequence ID" value="QNO14118.1"/>
    <property type="molecule type" value="Genomic_DNA"/>
</dbReference>